<evidence type="ECO:0000256" key="4">
    <source>
        <dbReference type="ARBA" id="ARBA00022723"/>
    </source>
</evidence>
<dbReference type="InterPro" id="IPR036397">
    <property type="entry name" value="RNaseH_sf"/>
</dbReference>
<organism evidence="18 19">
    <name type="scientific">Austropuccinia psidii MF-1</name>
    <dbReference type="NCBI Taxonomy" id="1389203"/>
    <lineage>
        <taxon>Eukaryota</taxon>
        <taxon>Fungi</taxon>
        <taxon>Dikarya</taxon>
        <taxon>Basidiomycota</taxon>
        <taxon>Pucciniomycotina</taxon>
        <taxon>Pucciniomycetes</taxon>
        <taxon>Pucciniales</taxon>
        <taxon>Sphaerophragmiaceae</taxon>
        <taxon>Austropuccinia</taxon>
    </lineage>
</organism>
<evidence type="ECO:0000256" key="5">
    <source>
        <dbReference type="ARBA" id="ARBA00022759"/>
    </source>
</evidence>
<keyword evidence="12" id="KW-0233">DNA recombination</keyword>
<proteinExistence type="predicted"/>
<dbReference type="GO" id="GO:0016787">
    <property type="term" value="F:hydrolase activity"/>
    <property type="evidence" value="ECO:0007669"/>
    <property type="project" value="UniProtKB-KW"/>
</dbReference>
<name>A0A9Q3H1B5_9BASI</name>
<comment type="catalytic activity">
    <reaction evidence="14">
        <text>DNA(n) + a 2'-deoxyribonucleoside 5'-triphosphate = DNA(n+1) + diphosphate</text>
        <dbReference type="Rhea" id="RHEA:22508"/>
        <dbReference type="Rhea" id="RHEA-COMP:17339"/>
        <dbReference type="Rhea" id="RHEA-COMP:17340"/>
        <dbReference type="ChEBI" id="CHEBI:33019"/>
        <dbReference type="ChEBI" id="CHEBI:61560"/>
        <dbReference type="ChEBI" id="CHEBI:173112"/>
        <dbReference type="EC" id="2.7.7.49"/>
    </reaction>
</comment>
<keyword evidence="6" id="KW-0378">Hydrolase</keyword>
<dbReference type="SUPFAM" id="SSF53098">
    <property type="entry name" value="Ribonuclease H-like"/>
    <property type="match status" value="1"/>
</dbReference>
<dbReference type="Pfam" id="PF07727">
    <property type="entry name" value="RVT_2"/>
    <property type="match status" value="1"/>
</dbReference>
<keyword evidence="9" id="KW-0229">DNA integration</keyword>
<dbReference type="InterPro" id="IPR039537">
    <property type="entry name" value="Retrotran_Ty1/copia-like"/>
</dbReference>
<comment type="caution">
    <text evidence="18">The sequence shown here is derived from an EMBL/GenBank/DDBJ whole genome shotgun (WGS) entry which is preliminary data.</text>
</comment>
<evidence type="ECO:0000256" key="7">
    <source>
        <dbReference type="ARBA" id="ARBA00022842"/>
    </source>
</evidence>
<keyword evidence="7" id="KW-0460">Magnesium</keyword>
<gene>
    <name evidence="18" type="ORF">O181_027047</name>
</gene>
<dbReference type="GO" id="GO:0006310">
    <property type="term" value="P:DNA recombination"/>
    <property type="evidence" value="ECO:0007669"/>
    <property type="project" value="UniProtKB-KW"/>
</dbReference>
<comment type="catalytic activity">
    <reaction evidence="15">
        <text>DNA(n) + a 2'-deoxyribonucleoside 5'-triphosphate = DNA(n+1) + diphosphate</text>
        <dbReference type="Rhea" id="RHEA:22508"/>
        <dbReference type="Rhea" id="RHEA-COMP:17339"/>
        <dbReference type="Rhea" id="RHEA-COMP:17340"/>
        <dbReference type="ChEBI" id="CHEBI:33019"/>
        <dbReference type="ChEBI" id="CHEBI:61560"/>
        <dbReference type="ChEBI" id="CHEBI:173112"/>
        <dbReference type="EC" id="2.7.7.7"/>
    </reaction>
</comment>
<accession>A0A9Q3H1B5</accession>
<dbReference type="Gene3D" id="3.30.420.10">
    <property type="entry name" value="Ribonuclease H-like superfamily/Ribonuclease H"/>
    <property type="match status" value="1"/>
</dbReference>
<evidence type="ECO:0000256" key="9">
    <source>
        <dbReference type="ARBA" id="ARBA00022908"/>
    </source>
</evidence>
<dbReference type="GO" id="GO:0004519">
    <property type="term" value="F:endonuclease activity"/>
    <property type="evidence" value="ECO:0007669"/>
    <property type="project" value="UniProtKB-KW"/>
</dbReference>
<keyword evidence="5" id="KW-0255">Endonuclease</keyword>
<keyword evidence="4" id="KW-0479">Metal-binding</keyword>
<evidence type="ECO:0000259" key="17">
    <source>
        <dbReference type="PROSITE" id="PS50994"/>
    </source>
</evidence>
<evidence type="ECO:0000256" key="11">
    <source>
        <dbReference type="ARBA" id="ARBA00022932"/>
    </source>
</evidence>
<dbReference type="InterPro" id="IPR013103">
    <property type="entry name" value="RVT_2"/>
</dbReference>
<evidence type="ECO:0000256" key="14">
    <source>
        <dbReference type="ARBA" id="ARBA00048173"/>
    </source>
</evidence>
<keyword evidence="3" id="KW-0540">Nuclease</keyword>
<dbReference type="InterPro" id="IPR012337">
    <property type="entry name" value="RNaseH-like_sf"/>
</dbReference>
<evidence type="ECO:0000256" key="6">
    <source>
        <dbReference type="ARBA" id="ARBA00022801"/>
    </source>
</evidence>
<evidence type="ECO:0000256" key="12">
    <source>
        <dbReference type="ARBA" id="ARBA00023172"/>
    </source>
</evidence>
<dbReference type="Proteomes" id="UP000765509">
    <property type="component" value="Unassembled WGS sequence"/>
</dbReference>
<dbReference type="GO" id="GO:0046872">
    <property type="term" value="F:metal ion binding"/>
    <property type="evidence" value="ECO:0007669"/>
    <property type="project" value="UniProtKB-KW"/>
</dbReference>
<dbReference type="PANTHER" id="PTHR42648:SF11">
    <property type="entry name" value="TRANSPOSON TY4-P GAG-POL POLYPROTEIN"/>
    <property type="match status" value="1"/>
</dbReference>
<sequence length="477" mass="54118">MYDDNLKDFITNTQKCLSDIASVGINVEEEILAFSILTKLPDKFHSLIEKVTLNSDTQGNPNAILNVLHEATLKKEALLTDTTRALILKKDSFPSKIIHYCSNGKHNPLVTTHKPEKSKNTLEMKIKNILTDGGGEFVNISFRNHCAESGINHIISPPYTPQHNPFAERGNQSILEKARCILLQSQLPIKFWAEAISTATFLCNLSPKHENQKTPYEIWHNSKPPLHKLNPFGFFDKEIFPPLPSQKQFTEYIVRIFPNPIQTTEEFPTDSNTEEDSSSSESNSVDNEEEDTYVDGLEHQPKRICVIGPRNPTLISSKIDSNNILPFPQRQARANITSVNPNPKTSSEAMISPNREDWDLAIKRELQNMKKLDVWTLRNKKDVDHPIARTCVFKRKIDNTGKTIEYKACLCAHGFHQIAGLDYQSTFAPTGRLSSLRALISFTTINRYNFHQMDVRSAFLYAQLQEEICLEIAQGVL</sequence>
<dbReference type="InterPro" id="IPR001584">
    <property type="entry name" value="Integrase_cat-core"/>
</dbReference>
<evidence type="ECO:0000313" key="18">
    <source>
        <dbReference type="EMBL" id="MBW0487332.1"/>
    </source>
</evidence>
<evidence type="ECO:0000313" key="19">
    <source>
        <dbReference type="Proteomes" id="UP000765509"/>
    </source>
</evidence>
<keyword evidence="10" id="KW-0695">RNA-directed DNA polymerase</keyword>
<dbReference type="GO" id="GO:0032196">
    <property type="term" value="P:transposition"/>
    <property type="evidence" value="ECO:0007669"/>
    <property type="project" value="UniProtKB-KW"/>
</dbReference>
<dbReference type="GO" id="GO:0003723">
    <property type="term" value="F:RNA binding"/>
    <property type="evidence" value="ECO:0007669"/>
    <property type="project" value="UniProtKB-KW"/>
</dbReference>
<keyword evidence="19" id="KW-1185">Reference proteome</keyword>
<keyword evidence="1" id="KW-0815">Transposition</keyword>
<dbReference type="PANTHER" id="PTHR42648">
    <property type="entry name" value="TRANSPOSASE, PUTATIVE-RELATED"/>
    <property type="match status" value="1"/>
</dbReference>
<dbReference type="GO" id="GO:0003964">
    <property type="term" value="F:RNA-directed DNA polymerase activity"/>
    <property type="evidence" value="ECO:0007669"/>
    <property type="project" value="UniProtKB-KW"/>
</dbReference>
<evidence type="ECO:0000256" key="2">
    <source>
        <dbReference type="ARBA" id="ARBA00022695"/>
    </source>
</evidence>
<dbReference type="GO" id="GO:0003887">
    <property type="term" value="F:DNA-directed DNA polymerase activity"/>
    <property type="evidence" value="ECO:0007669"/>
    <property type="project" value="UniProtKB-KW"/>
</dbReference>
<dbReference type="PROSITE" id="PS50994">
    <property type="entry name" value="INTEGRASE"/>
    <property type="match status" value="1"/>
</dbReference>
<dbReference type="OrthoDB" id="4095857at2759"/>
<evidence type="ECO:0000256" key="13">
    <source>
        <dbReference type="ARBA" id="ARBA00023268"/>
    </source>
</evidence>
<evidence type="ECO:0000256" key="1">
    <source>
        <dbReference type="ARBA" id="ARBA00022578"/>
    </source>
</evidence>
<evidence type="ECO:0000256" key="3">
    <source>
        <dbReference type="ARBA" id="ARBA00022722"/>
    </source>
</evidence>
<feature type="region of interest" description="Disordered" evidence="16">
    <location>
        <begin position="263"/>
        <end position="300"/>
    </location>
</feature>
<dbReference type="EMBL" id="AVOT02009082">
    <property type="protein sequence ID" value="MBW0487332.1"/>
    <property type="molecule type" value="Genomic_DNA"/>
</dbReference>
<feature type="domain" description="Integrase catalytic" evidence="17">
    <location>
        <begin position="57"/>
        <end position="223"/>
    </location>
</feature>
<evidence type="ECO:0000256" key="15">
    <source>
        <dbReference type="ARBA" id="ARBA00049244"/>
    </source>
</evidence>
<evidence type="ECO:0000256" key="10">
    <source>
        <dbReference type="ARBA" id="ARBA00022918"/>
    </source>
</evidence>
<keyword evidence="11" id="KW-0239">DNA-directed DNA polymerase</keyword>
<evidence type="ECO:0000256" key="8">
    <source>
        <dbReference type="ARBA" id="ARBA00022884"/>
    </source>
</evidence>
<dbReference type="AlphaFoldDB" id="A0A9Q3H1B5"/>
<evidence type="ECO:0000256" key="16">
    <source>
        <dbReference type="SAM" id="MobiDB-lite"/>
    </source>
</evidence>
<reference evidence="18" key="1">
    <citation type="submission" date="2021-03" db="EMBL/GenBank/DDBJ databases">
        <title>Draft genome sequence of rust myrtle Austropuccinia psidii MF-1, a brazilian biotype.</title>
        <authorList>
            <person name="Quecine M.C."/>
            <person name="Pachon D.M.R."/>
            <person name="Bonatelli M.L."/>
            <person name="Correr F.H."/>
            <person name="Franceschini L.M."/>
            <person name="Leite T.F."/>
            <person name="Margarido G.R.A."/>
            <person name="Almeida C.A."/>
            <person name="Ferrarezi J.A."/>
            <person name="Labate C.A."/>
        </authorList>
    </citation>
    <scope>NUCLEOTIDE SEQUENCE</scope>
    <source>
        <strain evidence="18">MF-1</strain>
    </source>
</reference>
<keyword evidence="2" id="KW-0548">Nucleotidyltransferase</keyword>
<keyword evidence="8" id="KW-0694">RNA-binding</keyword>
<keyword evidence="13" id="KW-0511">Multifunctional enzyme</keyword>
<dbReference type="GO" id="GO:0005634">
    <property type="term" value="C:nucleus"/>
    <property type="evidence" value="ECO:0007669"/>
    <property type="project" value="UniProtKB-ARBA"/>
</dbReference>
<protein>
    <recommendedName>
        <fullName evidence="17">Integrase catalytic domain-containing protein</fullName>
    </recommendedName>
</protein>
<keyword evidence="11" id="KW-0808">Transferase</keyword>
<dbReference type="GO" id="GO:0015074">
    <property type="term" value="P:DNA integration"/>
    <property type="evidence" value="ECO:0007669"/>
    <property type="project" value="UniProtKB-KW"/>
</dbReference>